<dbReference type="Pfam" id="PF05869">
    <property type="entry name" value="Dam"/>
    <property type="match status" value="1"/>
</dbReference>
<evidence type="ECO:0000313" key="1">
    <source>
        <dbReference type="EMBL" id="SHJ71610.1"/>
    </source>
</evidence>
<name>A0A1M6LKA2_9BRAD</name>
<evidence type="ECO:0000313" key="2">
    <source>
        <dbReference type="Proteomes" id="UP000189935"/>
    </source>
</evidence>
<accession>A0A1M6LKA2</accession>
<reference evidence="1 2" key="1">
    <citation type="submission" date="2016-11" db="EMBL/GenBank/DDBJ databases">
        <authorList>
            <person name="Jaros S."/>
            <person name="Januszkiewicz K."/>
            <person name="Wedrychowicz H."/>
        </authorList>
    </citation>
    <scope>NUCLEOTIDE SEQUENCE [LARGE SCALE GENOMIC DNA]</scope>
    <source>
        <strain evidence="1 2">GAS499</strain>
    </source>
</reference>
<dbReference type="GO" id="GO:0032259">
    <property type="term" value="P:methylation"/>
    <property type="evidence" value="ECO:0007669"/>
    <property type="project" value="UniProtKB-KW"/>
</dbReference>
<dbReference type="AlphaFoldDB" id="A0A1M6LKA2"/>
<dbReference type="GO" id="GO:0009007">
    <property type="term" value="F:site-specific DNA-methyltransferase (adenine-specific) activity"/>
    <property type="evidence" value="ECO:0007669"/>
    <property type="project" value="InterPro"/>
</dbReference>
<dbReference type="GO" id="GO:0003677">
    <property type="term" value="F:DNA binding"/>
    <property type="evidence" value="ECO:0007669"/>
    <property type="project" value="InterPro"/>
</dbReference>
<sequence>MSDQTLFDREQSARFTGMGGHQSANMLKDEWLTPPEIIDALGGPDSFDLDPCSPIVRPWPTAKEHFTIADNGLLKPWNGRVWFNPPYGGPQIVGPWMRRMVEHGIGTTLIFARTETDLFFETVWKKATALLFFRGRLYFHHVDGKRAAANAGAPSVLIAYGERDAAILRDCGIAGQFIELAKGAA</sequence>
<gene>
    <name evidence="1" type="ORF">SAMN05444159_1301</name>
</gene>
<dbReference type="Proteomes" id="UP000189935">
    <property type="component" value="Chromosome I"/>
</dbReference>
<organism evidence="1 2">
    <name type="scientific">Bradyrhizobium lablabi</name>
    <dbReference type="NCBI Taxonomy" id="722472"/>
    <lineage>
        <taxon>Bacteria</taxon>
        <taxon>Pseudomonadati</taxon>
        <taxon>Pseudomonadota</taxon>
        <taxon>Alphaproteobacteria</taxon>
        <taxon>Hyphomicrobiales</taxon>
        <taxon>Nitrobacteraceae</taxon>
        <taxon>Bradyrhizobium</taxon>
    </lineage>
</organism>
<dbReference type="GO" id="GO:0009307">
    <property type="term" value="P:DNA restriction-modification system"/>
    <property type="evidence" value="ECO:0007669"/>
    <property type="project" value="InterPro"/>
</dbReference>
<keyword evidence="1" id="KW-0489">Methyltransferase</keyword>
<keyword evidence="1" id="KW-0808">Transferase</keyword>
<proteinExistence type="predicted"/>
<dbReference type="RefSeq" id="WP_197688418.1">
    <property type="nucleotide sequence ID" value="NZ_LT670844.1"/>
</dbReference>
<dbReference type="EMBL" id="LT670844">
    <property type="protein sequence ID" value="SHJ71610.1"/>
    <property type="molecule type" value="Genomic_DNA"/>
</dbReference>
<dbReference type="InterPro" id="IPR008593">
    <property type="entry name" value="Dam_MeTrfase"/>
</dbReference>
<protein>
    <submittedName>
        <fullName evidence="1">DNA N-6-adenine-methyltransferase (Dam)</fullName>
    </submittedName>
</protein>